<evidence type="ECO:0000313" key="4">
    <source>
        <dbReference type="Proteomes" id="UP001205311"/>
    </source>
</evidence>
<dbReference type="Proteomes" id="UP001205311">
    <property type="component" value="Unassembled WGS sequence"/>
</dbReference>
<evidence type="ECO:0000256" key="1">
    <source>
        <dbReference type="SAM" id="MobiDB-lite"/>
    </source>
</evidence>
<protein>
    <recommendedName>
        <fullName evidence="2">CdiI immunity protein domain-containing protein</fullName>
    </recommendedName>
</protein>
<dbReference type="InterPro" id="IPR041129">
    <property type="entry name" value="CdiI_2"/>
</dbReference>
<dbReference type="RefSeq" id="WP_253668102.1">
    <property type="nucleotide sequence ID" value="NZ_JAMTCP010000003.1"/>
</dbReference>
<feature type="compositionally biased region" description="Polar residues" evidence="1">
    <location>
        <begin position="68"/>
        <end position="86"/>
    </location>
</feature>
<dbReference type="Pfam" id="PF18593">
    <property type="entry name" value="CdiI_2"/>
    <property type="match status" value="1"/>
</dbReference>
<gene>
    <name evidence="3" type="ORF">LX15_000817</name>
</gene>
<accession>A0ABT1HNP3</accession>
<dbReference type="EMBL" id="JAMTCP010000003">
    <property type="protein sequence ID" value="MCP2257132.1"/>
    <property type="molecule type" value="Genomic_DNA"/>
</dbReference>
<organism evidence="3 4">
    <name type="scientific">Streptoalloteichus tenebrarius (strain ATCC 17920 / DSM 40477 / JCM 4838 / CBS 697.72 / NBRC 16177 / NCIMB 11028 / NRRL B-12390 / A12253. 1 / ISP 5477)</name>
    <name type="common">Streptomyces tenebrarius</name>
    <dbReference type="NCBI Taxonomy" id="1933"/>
    <lineage>
        <taxon>Bacteria</taxon>
        <taxon>Bacillati</taxon>
        <taxon>Actinomycetota</taxon>
        <taxon>Actinomycetes</taxon>
        <taxon>Pseudonocardiales</taxon>
        <taxon>Pseudonocardiaceae</taxon>
        <taxon>Streptoalloteichus</taxon>
    </lineage>
</organism>
<evidence type="ECO:0000259" key="2">
    <source>
        <dbReference type="Pfam" id="PF18593"/>
    </source>
</evidence>
<proteinExistence type="predicted"/>
<feature type="region of interest" description="Disordered" evidence="1">
    <location>
        <begin position="65"/>
        <end position="96"/>
    </location>
</feature>
<feature type="domain" description="CdiI immunity protein" evidence="2">
    <location>
        <begin position="2"/>
        <end position="68"/>
    </location>
</feature>
<comment type="caution">
    <text evidence="3">The sequence shown here is derived from an EMBL/GenBank/DDBJ whole genome shotgun (WGS) entry which is preliminary data.</text>
</comment>
<sequence>MTETLVYLARCYFHQDYDLLAPTPLGMVESFVANECQDTVNNLLNEINELFATRVSEDEAETLWMRRGNSSTSRPGSQESVTSSGWRRSGMCFSGP</sequence>
<evidence type="ECO:0000313" key="3">
    <source>
        <dbReference type="EMBL" id="MCP2257132.1"/>
    </source>
</evidence>
<name>A0ABT1HNP3_STRSD</name>
<keyword evidence="4" id="KW-1185">Reference proteome</keyword>
<reference evidence="3 4" key="1">
    <citation type="submission" date="2022-06" db="EMBL/GenBank/DDBJ databases">
        <title>Genomic Encyclopedia of Archaeal and Bacterial Type Strains, Phase II (KMG-II): from individual species to whole genera.</title>
        <authorList>
            <person name="Goeker M."/>
        </authorList>
    </citation>
    <scope>NUCLEOTIDE SEQUENCE [LARGE SCALE GENOMIC DNA]</scope>
    <source>
        <strain evidence="3 4">DSM 40477</strain>
    </source>
</reference>